<gene>
    <name evidence="4" type="ORF">J7T54_000432</name>
</gene>
<dbReference type="AlphaFoldDB" id="A0A9P9XWW6"/>
<dbReference type="GeneID" id="75826951"/>
<evidence type="ECO:0000313" key="5">
    <source>
        <dbReference type="Proteomes" id="UP001055219"/>
    </source>
</evidence>
<evidence type="ECO:0000256" key="3">
    <source>
        <dbReference type="SAM" id="SignalP"/>
    </source>
</evidence>
<evidence type="ECO:0000256" key="1">
    <source>
        <dbReference type="SAM" id="MobiDB-lite"/>
    </source>
</evidence>
<keyword evidence="5" id="KW-1185">Reference proteome</keyword>
<dbReference type="Proteomes" id="UP001055219">
    <property type="component" value="Unassembled WGS sequence"/>
</dbReference>
<protein>
    <recommendedName>
        <fullName evidence="6">Extracellular membrane protein CFEM domain-containing protein</fullName>
    </recommendedName>
</protein>
<dbReference type="EMBL" id="JAGIXG020000048">
    <property type="protein sequence ID" value="KAI6779334.1"/>
    <property type="molecule type" value="Genomic_DNA"/>
</dbReference>
<reference evidence="4" key="1">
    <citation type="journal article" date="2021" name="J Fungi (Basel)">
        <title>Genomic and Metabolomic Analyses of the Marine Fungus Emericellopsis cladophorae: Insights into Saltwater Adaptability Mechanisms and Its Biosynthetic Potential.</title>
        <authorList>
            <person name="Goncalves M.F.M."/>
            <person name="Hilario S."/>
            <person name="Van de Peer Y."/>
            <person name="Esteves A.C."/>
            <person name="Alves A."/>
        </authorList>
    </citation>
    <scope>NUCLEOTIDE SEQUENCE</scope>
    <source>
        <strain evidence="4">MUM 19.33</strain>
    </source>
</reference>
<comment type="caution">
    <text evidence="4">The sequence shown here is derived from an EMBL/GenBank/DDBJ whole genome shotgun (WGS) entry which is preliminary data.</text>
</comment>
<evidence type="ECO:0008006" key="6">
    <source>
        <dbReference type="Google" id="ProtNLM"/>
    </source>
</evidence>
<keyword evidence="3" id="KW-0732">Signal</keyword>
<feature type="chain" id="PRO_5040422272" description="Extracellular membrane protein CFEM domain-containing protein" evidence="3">
    <location>
        <begin position="23"/>
        <end position="278"/>
    </location>
</feature>
<proteinExistence type="predicted"/>
<evidence type="ECO:0000256" key="2">
    <source>
        <dbReference type="SAM" id="Phobius"/>
    </source>
</evidence>
<keyword evidence="2" id="KW-1133">Transmembrane helix</keyword>
<feature type="signal peptide" evidence="3">
    <location>
        <begin position="1"/>
        <end position="22"/>
    </location>
</feature>
<reference evidence="4" key="2">
    <citation type="submission" date="2022-07" db="EMBL/GenBank/DDBJ databases">
        <authorList>
            <person name="Goncalves M.F.M."/>
            <person name="Hilario S."/>
            <person name="Van De Peer Y."/>
            <person name="Esteves A.C."/>
            <person name="Alves A."/>
        </authorList>
    </citation>
    <scope>NUCLEOTIDE SEQUENCE</scope>
    <source>
        <strain evidence="4">MUM 19.33</strain>
    </source>
</reference>
<dbReference type="OrthoDB" id="3630276at2759"/>
<sequence length="278" mass="29414">MRLLPLFSAGALAVSVPQPCLSSNAAALAQRANCPDQAHLTSCLQSLPRAAEIDDVSECLLAAGCADAVQQADILAKECALLFPTNADLRRKRAVVDEPAATFAPRDADAAYLAGTSIPTLFPRTAMKGEECFTVKDTKTKECQTVTNGGVETETDCSTITTTTSVCAEDKTCSLDKSGHTVCMNLQNSLDAAGIVIAIVFGVLAISGVGTLTFLCCKDRKEQKRLLAKAEATALVRAATKKKKADEAREQRAPLMAQQRARDASTGSTDPFADRNRS</sequence>
<feature type="region of interest" description="Disordered" evidence="1">
    <location>
        <begin position="239"/>
        <end position="278"/>
    </location>
</feature>
<accession>A0A9P9XWW6</accession>
<organism evidence="4 5">
    <name type="scientific">Emericellopsis cladophorae</name>
    <dbReference type="NCBI Taxonomy" id="2686198"/>
    <lineage>
        <taxon>Eukaryota</taxon>
        <taxon>Fungi</taxon>
        <taxon>Dikarya</taxon>
        <taxon>Ascomycota</taxon>
        <taxon>Pezizomycotina</taxon>
        <taxon>Sordariomycetes</taxon>
        <taxon>Hypocreomycetidae</taxon>
        <taxon>Hypocreales</taxon>
        <taxon>Bionectriaceae</taxon>
        <taxon>Emericellopsis</taxon>
    </lineage>
</organism>
<keyword evidence="2" id="KW-0472">Membrane</keyword>
<feature type="transmembrane region" description="Helical" evidence="2">
    <location>
        <begin position="192"/>
        <end position="217"/>
    </location>
</feature>
<keyword evidence="2" id="KW-0812">Transmembrane</keyword>
<evidence type="ECO:0000313" key="4">
    <source>
        <dbReference type="EMBL" id="KAI6779334.1"/>
    </source>
</evidence>
<name>A0A9P9XWW6_9HYPO</name>
<dbReference type="RefSeq" id="XP_051360190.1">
    <property type="nucleotide sequence ID" value="XM_051508718.1"/>
</dbReference>